<comment type="caution">
    <text evidence="3">The sequence shown here is derived from an EMBL/GenBank/DDBJ whole genome shotgun (WGS) entry which is preliminary data.</text>
</comment>
<feature type="region of interest" description="Disordered" evidence="1">
    <location>
        <begin position="129"/>
        <end position="163"/>
    </location>
</feature>
<accession>A0ABW2THK8</accession>
<proteinExistence type="predicted"/>
<sequence>MRLKRHPRRLATVVAAAGTSVLVAAGLVIGSGIGSAAQGQLVQSYSCSFPLIGNQTVTVDIQTEQPDTIVAGTFTPPLAITAVSNAGATATQGLRLVGATQIRGVARATSTVKGPGSQGNMTVQVPTEVPLQPIPPVGQDLVLNASGSAPASASTSPAPPRSR</sequence>
<feature type="domain" description="DUF6801" evidence="2">
    <location>
        <begin position="44"/>
        <end position="153"/>
    </location>
</feature>
<feature type="compositionally biased region" description="Low complexity" evidence="1">
    <location>
        <begin position="145"/>
        <end position="156"/>
    </location>
</feature>
<reference evidence="4" key="1">
    <citation type="journal article" date="2019" name="Int. J. Syst. Evol. Microbiol.">
        <title>The Global Catalogue of Microorganisms (GCM) 10K type strain sequencing project: providing services to taxonomists for standard genome sequencing and annotation.</title>
        <authorList>
            <consortium name="The Broad Institute Genomics Platform"/>
            <consortium name="The Broad Institute Genome Sequencing Center for Infectious Disease"/>
            <person name="Wu L."/>
            <person name="Ma J."/>
        </authorList>
    </citation>
    <scope>NUCLEOTIDE SEQUENCE [LARGE SCALE GENOMIC DNA]</scope>
    <source>
        <strain evidence="4">JCM 17695</strain>
    </source>
</reference>
<evidence type="ECO:0000313" key="3">
    <source>
        <dbReference type="EMBL" id="MFC7613149.1"/>
    </source>
</evidence>
<name>A0ABW2THK8_9PSEU</name>
<keyword evidence="4" id="KW-1185">Reference proteome</keyword>
<dbReference type="EMBL" id="JBHTEY010000004">
    <property type="protein sequence ID" value="MFC7613149.1"/>
    <property type="molecule type" value="Genomic_DNA"/>
</dbReference>
<organism evidence="3 4">
    <name type="scientific">Actinokineospora soli</name>
    <dbReference type="NCBI Taxonomy" id="1048753"/>
    <lineage>
        <taxon>Bacteria</taxon>
        <taxon>Bacillati</taxon>
        <taxon>Actinomycetota</taxon>
        <taxon>Actinomycetes</taxon>
        <taxon>Pseudonocardiales</taxon>
        <taxon>Pseudonocardiaceae</taxon>
        <taxon>Actinokineospora</taxon>
    </lineage>
</organism>
<dbReference type="InterPro" id="IPR046542">
    <property type="entry name" value="DUF6801"/>
</dbReference>
<evidence type="ECO:0000259" key="2">
    <source>
        <dbReference type="Pfam" id="PF20611"/>
    </source>
</evidence>
<evidence type="ECO:0000313" key="4">
    <source>
        <dbReference type="Proteomes" id="UP001596512"/>
    </source>
</evidence>
<evidence type="ECO:0000256" key="1">
    <source>
        <dbReference type="SAM" id="MobiDB-lite"/>
    </source>
</evidence>
<gene>
    <name evidence="3" type="ORF">ACFQV2_05465</name>
</gene>
<protein>
    <submittedName>
        <fullName evidence="3">DUF6801 domain-containing protein</fullName>
    </submittedName>
</protein>
<dbReference type="Proteomes" id="UP001596512">
    <property type="component" value="Unassembled WGS sequence"/>
</dbReference>
<dbReference type="Pfam" id="PF20611">
    <property type="entry name" value="DUF6801"/>
    <property type="match status" value="1"/>
</dbReference>